<reference evidence="4 5" key="1">
    <citation type="submission" date="2022-04" db="EMBL/GenBank/DDBJ databases">
        <title>Halobacillus sp. isolated from saltern.</title>
        <authorList>
            <person name="Won M."/>
            <person name="Lee C.-M."/>
            <person name="Woen H.-Y."/>
            <person name="Kwon S.-W."/>
        </authorList>
    </citation>
    <scope>NUCLEOTIDE SEQUENCE [LARGE SCALE GENOMIC DNA]</scope>
    <source>
        <strain evidence="4 5">SSBR10-3</strain>
    </source>
</reference>
<dbReference type="PANTHER" id="PTHR30592:SF1">
    <property type="entry name" value="SULFUR CARRIER PROTEIN FDHD"/>
    <property type="match status" value="1"/>
</dbReference>
<dbReference type="Pfam" id="PF02634">
    <property type="entry name" value="FdhD-NarQ"/>
    <property type="match status" value="1"/>
</dbReference>
<dbReference type="Gene3D" id="3.40.140.10">
    <property type="entry name" value="Cytidine Deaminase, domain 2"/>
    <property type="match status" value="1"/>
</dbReference>
<evidence type="ECO:0000313" key="5">
    <source>
        <dbReference type="Proteomes" id="UP000831787"/>
    </source>
</evidence>
<keyword evidence="2 3" id="KW-0501">Molybdenum cofactor biosynthesis</keyword>
<comment type="similarity">
    <text evidence="3">Belongs to the FdhD family.</text>
</comment>
<protein>
    <recommendedName>
        <fullName evidence="3">Sulfur carrier protein FdhD</fullName>
    </recommendedName>
</protein>
<proteinExistence type="inferred from homology"/>
<dbReference type="Proteomes" id="UP000831787">
    <property type="component" value="Chromosome"/>
</dbReference>
<dbReference type="NCBIfam" id="TIGR00129">
    <property type="entry name" value="fdhD_narQ"/>
    <property type="match status" value="1"/>
</dbReference>
<dbReference type="HAMAP" id="MF_00187">
    <property type="entry name" value="FdhD"/>
    <property type="match status" value="1"/>
</dbReference>
<organism evidence="4 5">
    <name type="scientific">Halobacillus salinarum</name>
    <dbReference type="NCBI Taxonomy" id="2932257"/>
    <lineage>
        <taxon>Bacteria</taxon>
        <taxon>Bacillati</taxon>
        <taxon>Bacillota</taxon>
        <taxon>Bacilli</taxon>
        <taxon>Bacillales</taxon>
        <taxon>Bacillaceae</taxon>
        <taxon>Halobacillus</taxon>
    </lineage>
</organism>
<gene>
    <name evidence="3 4" type="primary">fdhD</name>
    <name evidence="4" type="ORF">MUN89_15235</name>
</gene>
<feature type="binding site" evidence="3">
    <location>
        <begin position="243"/>
        <end position="248"/>
    </location>
    <ligand>
        <name>Mo-bis(molybdopterin guanine dinucleotide)</name>
        <dbReference type="ChEBI" id="CHEBI:60539"/>
    </ligand>
</feature>
<comment type="function">
    <text evidence="3">Required for formate dehydrogenase (FDH) activity. Acts as a sulfur carrier protein that transfers sulfur from IscS to the molybdenum cofactor prior to its insertion into FDH.</text>
</comment>
<evidence type="ECO:0000313" key="4">
    <source>
        <dbReference type="EMBL" id="UOQ46501.1"/>
    </source>
</evidence>
<dbReference type="InterPro" id="IPR016193">
    <property type="entry name" value="Cytidine_deaminase-like"/>
</dbReference>
<sequence>MGKGTYTWKISKFQKDQLMETEDVVAVEYPITIHINGEEFATMVCTPLHLEELVVGFLASEGAILKRTDIASLEIDEDAGFAHVELNRSLPDLTQGNKRWIGSCCGKSRAFYFQNDAKTARTVMNHFQIKPGQCFNLMEAFHTQAEMFQKTGGVHQAALATEEGLELVFSDIGRHNALDKLYGYMLLHQLTKRNKLIIFSGRISSEVLLKISKMGIGLLLSKSAPTNLALELAEDLNITAVGFVRKERMNVYTHPERLNMEGQANNREVL</sequence>
<dbReference type="RefSeq" id="WP_244713849.1">
    <property type="nucleotide sequence ID" value="NZ_CP095073.1"/>
</dbReference>
<dbReference type="Gene3D" id="3.10.20.10">
    <property type="match status" value="1"/>
</dbReference>
<dbReference type="PANTHER" id="PTHR30592">
    <property type="entry name" value="FORMATE DEHYDROGENASE"/>
    <property type="match status" value="1"/>
</dbReference>
<dbReference type="InterPro" id="IPR003786">
    <property type="entry name" value="FdhD"/>
</dbReference>
<feature type="active site" description="Cysteine persulfide intermediate" evidence="3">
    <location>
        <position position="105"/>
    </location>
</feature>
<comment type="subcellular location">
    <subcellularLocation>
        <location evidence="3">Cytoplasm</location>
    </subcellularLocation>
</comment>
<accession>A0ABY4EQY9</accession>
<keyword evidence="5" id="KW-1185">Reference proteome</keyword>
<dbReference type="SUPFAM" id="SSF53927">
    <property type="entry name" value="Cytidine deaminase-like"/>
    <property type="match status" value="1"/>
</dbReference>
<dbReference type="PIRSF" id="PIRSF015626">
    <property type="entry name" value="FdhD"/>
    <property type="match status" value="1"/>
</dbReference>
<evidence type="ECO:0000256" key="2">
    <source>
        <dbReference type="ARBA" id="ARBA00023150"/>
    </source>
</evidence>
<evidence type="ECO:0000256" key="3">
    <source>
        <dbReference type="HAMAP-Rule" id="MF_00187"/>
    </source>
</evidence>
<name>A0ABY4EQY9_9BACI</name>
<dbReference type="EMBL" id="CP095073">
    <property type="protein sequence ID" value="UOQ46501.1"/>
    <property type="molecule type" value="Genomic_DNA"/>
</dbReference>
<keyword evidence="1 3" id="KW-0963">Cytoplasm</keyword>
<evidence type="ECO:0000256" key="1">
    <source>
        <dbReference type="ARBA" id="ARBA00022490"/>
    </source>
</evidence>